<protein>
    <recommendedName>
        <fullName evidence="4">UrcA family protein</fullName>
    </recommendedName>
</protein>
<comment type="caution">
    <text evidence="2">The sequence shown here is derived from an EMBL/GenBank/DDBJ whole genome shotgun (WGS) entry which is preliminary data.</text>
</comment>
<gene>
    <name evidence="2" type="ORF">OF850_00285</name>
</gene>
<reference evidence="2 3" key="1">
    <citation type="submission" date="2022-10" db="EMBL/GenBank/DDBJ databases">
        <title>Roseococcus glaciei nov., sp. nov., isolated from glacier.</title>
        <authorList>
            <person name="Liu Q."/>
            <person name="Xin Y.-H."/>
        </authorList>
    </citation>
    <scope>NUCLEOTIDE SEQUENCE [LARGE SCALE GENOMIC DNA]</scope>
    <source>
        <strain evidence="2 3">MDT2-1-1</strain>
    </source>
</reference>
<organism evidence="2 3">
    <name type="scientific">Sabulicella glaciei</name>
    <dbReference type="NCBI Taxonomy" id="2984948"/>
    <lineage>
        <taxon>Bacteria</taxon>
        <taxon>Pseudomonadati</taxon>
        <taxon>Pseudomonadota</taxon>
        <taxon>Alphaproteobacteria</taxon>
        <taxon>Acetobacterales</taxon>
        <taxon>Acetobacteraceae</taxon>
        <taxon>Sabulicella</taxon>
    </lineage>
</organism>
<evidence type="ECO:0000313" key="3">
    <source>
        <dbReference type="Proteomes" id="UP001526430"/>
    </source>
</evidence>
<keyword evidence="3" id="KW-1185">Reference proteome</keyword>
<feature type="chain" id="PRO_5046547209" description="UrcA family protein" evidence="1">
    <location>
        <begin position="28"/>
        <end position="102"/>
    </location>
</feature>
<evidence type="ECO:0008006" key="4">
    <source>
        <dbReference type="Google" id="ProtNLM"/>
    </source>
</evidence>
<evidence type="ECO:0000313" key="2">
    <source>
        <dbReference type="EMBL" id="MCW8084051.1"/>
    </source>
</evidence>
<dbReference type="Proteomes" id="UP001526430">
    <property type="component" value="Unassembled WGS sequence"/>
</dbReference>
<dbReference type="EMBL" id="JAPFQI010000001">
    <property type="protein sequence ID" value="MCW8084051.1"/>
    <property type="molecule type" value="Genomic_DNA"/>
</dbReference>
<name>A0ABT3NPG2_9PROT</name>
<evidence type="ECO:0000256" key="1">
    <source>
        <dbReference type="SAM" id="SignalP"/>
    </source>
</evidence>
<accession>A0ABT3NPG2</accession>
<sequence length="102" mass="11143">MQTPPMLVARVLLLSAFVPLLVLPASAGAEHQAHDLRLTTDTLEYCQSLARRLESMPGHTEPTPRLLGQQGRRLCARGHVRTGIARLRRAIRIAASRQADGG</sequence>
<proteinExistence type="predicted"/>
<keyword evidence="1" id="KW-0732">Signal</keyword>
<feature type="signal peptide" evidence="1">
    <location>
        <begin position="1"/>
        <end position="27"/>
    </location>
</feature>